<dbReference type="AlphaFoldDB" id="A0A3G3JZR9"/>
<keyword evidence="1" id="KW-0963">Cytoplasm</keyword>
<keyword evidence="7" id="KW-0501">Molybdenum cofactor biosynthesis</keyword>
<dbReference type="Proteomes" id="UP000269097">
    <property type="component" value="Chromosome"/>
</dbReference>
<proteinExistence type="predicted"/>
<evidence type="ECO:0000256" key="6">
    <source>
        <dbReference type="ARBA" id="ARBA00023134"/>
    </source>
</evidence>
<evidence type="ECO:0000256" key="1">
    <source>
        <dbReference type="ARBA" id="ARBA00022490"/>
    </source>
</evidence>
<gene>
    <name evidence="10" type="ORF">EAV92_10690</name>
</gene>
<dbReference type="PANTHER" id="PTHR19136">
    <property type="entry name" value="MOLYBDENUM COFACTOR GUANYLYLTRANSFERASE"/>
    <property type="match status" value="1"/>
</dbReference>
<dbReference type="Gene3D" id="3.90.550.10">
    <property type="entry name" value="Spore Coat Polysaccharide Biosynthesis Protein SpsA, Chain A"/>
    <property type="match status" value="1"/>
</dbReference>
<keyword evidence="3" id="KW-0479">Metal-binding</keyword>
<keyword evidence="6" id="KW-0342">GTP-binding</keyword>
<keyword evidence="11" id="KW-1185">Reference proteome</keyword>
<dbReference type="InterPro" id="IPR025877">
    <property type="entry name" value="MobA-like_NTP_Trfase"/>
</dbReference>
<evidence type="ECO:0000256" key="2">
    <source>
        <dbReference type="ARBA" id="ARBA00022679"/>
    </source>
</evidence>
<dbReference type="GO" id="GO:0005525">
    <property type="term" value="F:GTP binding"/>
    <property type="evidence" value="ECO:0007669"/>
    <property type="project" value="UniProtKB-KW"/>
</dbReference>
<evidence type="ECO:0000256" key="7">
    <source>
        <dbReference type="ARBA" id="ARBA00023150"/>
    </source>
</evidence>
<sequence length="238" mass="26128">MDARQRKPSRRPTCTYSGTGGQIRRTSKKGGKTDMSEATVTGALLCGGPHSKLSGIPKALLKLGDETLIDRQIRVMREICSEIIVVTDKPKLLIDHLDPSVRLITDYFMDCGPVGGIHAALHLARHPLVWIAGSDMPFLSAELARRLVGSRTEKSEAVIPLLRHEPIPLHGVYGKNGAEKVAKMLAAGETSKEKFLGRFHWLGIETDSWSKEPEIGEFDFVIRGEADVGRAGVLNYSY</sequence>
<dbReference type="Pfam" id="PF12804">
    <property type="entry name" value="NTP_transf_3"/>
    <property type="match status" value="1"/>
</dbReference>
<dbReference type="InterPro" id="IPR029044">
    <property type="entry name" value="Nucleotide-diphossugar_trans"/>
</dbReference>
<dbReference type="CDD" id="cd02503">
    <property type="entry name" value="MobA"/>
    <property type="match status" value="1"/>
</dbReference>
<evidence type="ECO:0000256" key="8">
    <source>
        <dbReference type="SAM" id="MobiDB-lite"/>
    </source>
</evidence>
<keyword evidence="2 10" id="KW-0808">Transferase</keyword>
<dbReference type="GO" id="GO:0016779">
    <property type="term" value="F:nucleotidyltransferase activity"/>
    <property type="evidence" value="ECO:0007669"/>
    <property type="project" value="UniProtKB-KW"/>
</dbReference>
<organism evidence="10 11">
    <name type="scientific">Cohnella candidum</name>
    <dbReference type="NCBI Taxonomy" id="2674991"/>
    <lineage>
        <taxon>Bacteria</taxon>
        <taxon>Bacillati</taxon>
        <taxon>Bacillota</taxon>
        <taxon>Bacilli</taxon>
        <taxon>Bacillales</taxon>
        <taxon>Paenibacillaceae</taxon>
        <taxon>Cohnella</taxon>
    </lineage>
</organism>
<dbReference type="EMBL" id="CP033433">
    <property type="protein sequence ID" value="AYQ72989.1"/>
    <property type="molecule type" value="Genomic_DNA"/>
</dbReference>
<evidence type="ECO:0000259" key="9">
    <source>
        <dbReference type="Pfam" id="PF12804"/>
    </source>
</evidence>
<dbReference type="KEGG" id="coh:EAV92_10690"/>
<feature type="domain" description="MobA-like NTP transferase" evidence="9">
    <location>
        <begin position="42"/>
        <end position="195"/>
    </location>
</feature>
<keyword evidence="4" id="KW-0547">Nucleotide-binding</keyword>
<dbReference type="PANTHER" id="PTHR19136:SF81">
    <property type="entry name" value="MOLYBDENUM COFACTOR GUANYLYLTRANSFERASE"/>
    <property type="match status" value="1"/>
</dbReference>
<evidence type="ECO:0000256" key="3">
    <source>
        <dbReference type="ARBA" id="ARBA00022723"/>
    </source>
</evidence>
<evidence type="ECO:0000313" key="10">
    <source>
        <dbReference type="EMBL" id="AYQ72989.1"/>
    </source>
</evidence>
<evidence type="ECO:0000256" key="5">
    <source>
        <dbReference type="ARBA" id="ARBA00022842"/>
    </source>
</evidence>
<dbReference type="InterPro" id="IPR013482">
    <property type="entry name" value="Molybde_CF_guanTrfase"/>
</dbReference>
<feature type="compositionally biased region" description="Basic residues" evidence="8">
    <location>
        <begin position="1"/>
        <end position="10"/>
    </location>
</feature>
<dbReference type="SUPFAM" id="SSF53448">
    <property type="entry name" value="Nucleotide-diphospho-sugar transferases"/>
    <property type="match status" value="1"/>
</dbReference>
<keyword evidence="10" id="KW-0548">Nucleotidyltransferase</keyword>
<dbReference type="GO" id="GO:0046872">
    <property type="term" value="F:metal ion binding"/>
    <property type="evidence" value="ECO:0007669"/>
    <property type="project" value="UniProtKB-KW"/>
</dbReference>
<accession>A0A3G3JZR9</accession>
<evidence type="ECO:0000256" key="4">
    <source>
        <dbReference type="ARBA" id="ARBA00022741"/>
    </source>
</evidence>
<evidence type="ECO:0000313" key="11">
    <source>
        <dbReference type="Proteomes" id="UP000269097"/>
    </source>
</evidence>
<reference evidence="10 11" key="1">
    <citation type="submission" date="2018-10" db="EMBL/GenBank/DDBJ databases">
        <title>Genome Sequence of Cohnella sp.</title>
        <authorList>
            <person name="Srinivasan S."/>
            <person name="Kim M.K."/>
        </authorList>
    </citation>
    <scope>NUCLEOTIDE SEQUENCE [LARGE SCALE GENOMIC DNA]</scope>
    <source>
        <strain evidence="10 11">18JY8-7</strain>
    </source>
</reference>
<feature type="region of interest" description="Disordered" evidence="8">
    <location>
        <begin position="1"/>
        <end position="34"/>
    </location>
</feature>
<protein>
    <submittedName>
        <fullName evidence="10">Molybdenum cofactor guanylyltransferase</fullName>
    </submittedName>
</protein>
<dbReference type="GO" id="GO:0006777">
    <property type="term" value="P:Mo-molybdopterin cofactor biosynthetic process"/>
    <property type="evidence" value="ECO:0007669"/>
    <property type="project" value="UniProtKB-KW"/>
</dbReference>
<keyword evidence="5" id="KW-0460">Magnesium</keyword>
<name>A0A3G3JZR9_9BACL</name>